<organism evidence="1 2">
    <name type="scientific">Phlebia brevispora</name>
    <dbReference type="NCBI Taxonomy" id="194682"/>
    <lineage>
        <taxon>Eukaryota</taxon>
        <taxon>Fungi</taxon>
        <taxon>Dikarya</taxon>
        <taxon>Basidiomycota</taxon>
        <taxon>Agaricomycotina</taxon>
        <taxon>Agaricomycetes</taxon>
        <taxon>Polyporales</taxon>
        <taxon>Meruliaceae</taxon>
        <taxon>Phlebia</taxon>
    </lineage>
</organism>
<keyword evidence="2" id="KW-1185">Reference proteome</keyword>
<proteinExistence type="predicted"/>
<evidence type="ECO:0000313" key="2">
    <source>
        <dbReference type="Proteomes" id="UP001148662"/>
    </source>
</evidence>
<dbReference type="EMBL" id="JANHOG010000734">
    <property type="protein sequence ID" value="KAJ3551910.1"/>
    <property type="molecule type" value="Genomic_DNA"/>
</dbReference>
<gene>
    <name evidence="1" type="ORF">NM688_g4438</name>
</gene>
<name>A0ACC1T331_9APHY</name>
<accession>A0ACC1T331</accession>
<dbReference type="Proteomes" id="UP001148662">
    <property type="component" value="Unassembled WGS sequence"/>
</dbReference>
<evidence type="ECO:0000313" key="1">
    <source>
        <dbReference type="EMBL" id="KAJ3551910.1"/>
    </source>
</evidence>
<reference evidence="1" key="1">
    <citation type="submission" date="2022-07" db="EMBL/GenBank/DDBJ databases">
        <title>Genome Sequence of Phlebia brevispora.</title>
        <authorList>
            <person name="Buettner E."/>
        </authorList>
    </citation>
    <scope>NUCLEOTIDE SEQUENCE</scope>
    <source>
        <strain evidence="1">MPL23</strain>
    </source>
</reference>
<sequence length="2020" mass="228504">MDLLWAGIIMCATHVTVQASGNCLHEHGRVSAVDDDGECLLTVQGLTAEELSKMSYQTMIATALRHLTDGGAVLTYGQGSDPEDVYSDPNIYPGLFPWLYPYGLGGFANKLITKKVSVEKHVHALLLYHDRRFQTERYFPFLVFNRIQIKRSTRGGYLLTNRKNFGSIAEKLTNVDVEALAALSQRGEREGYVNPTTDEERACFELITYIDNVASHVPGSLTQKKYQNHEVRSMIYEFGSPAVFATFAPAGHKNPICLYLCGVPIDLDDAKDWPGLFGKTSAYYGTVEEQGRLALHLHMLVWIENACSPQELRNKLIENKAEFQQRVVAWMESISQGEFSTGTLSEVRQRVREKVHMPDWDPTTDDDICQQCTGDPVTELPRPPADEASPAEIDTWFNAVSEITDEILLRCNVHDKDHRRGCKRGRRRQCKARMPRDTYQATVVNLTDGSLQLKKGEAWMNTFCVIMVYLLRCNTDVTCLLSGTAVRAVLAYVTDYITKSSLKTYHVFEAIRMVLSRDGHLIAESASREEAARRLMTKIVNVLTARSEIGGPLVCQLLLGFPDHYTNQTFKVFFWQSYVRLVRRAWNEVEPCENDADSEEKVVIGRDGGTIIPVQKMNDYIYRPVEFENVSLEDFLRTTDVKPLPRRNSEYQANRTNSRENKLLRFTNGHPQANTHGVVRLHTSRILVYVGGALPRVDHGDREEYCCTMMTLFFQAGWRTGLELKKRDDSWNTAFSRTTFSTRQVRVMKNMNLLYECLDDRHDYASQRRAAERAAGLSVLFDADEIADLEKLRRDRDVLESVMDSDALSALDALLDNEGRAALKRRVERQRRETEMRMLDAEGYRKYGLPTADVLQFPDTFVNSNESSSYWKELTTQARNTELAIRLNRKGDVSATERNGEYDWTEVNDVRVRTQAQLDAEYPPGDEMRQRILDPHALMCDVANCFSLNPEQLRAFRISITHIIGRHAEPLRLYVGGSGGTGKSRVFDAVKSFFDLRGESYRYLVIAPTGSAASLISGSTYHSVLGFTKGRAFPTAKALARARERLALVDLLIIDEISMMSCTGFYNISERISNAFDLPTQSFAGRHVIIAGDFAQLPPPGRGELPLYCSNVGLRSSAEHVHGQKAAMGRALWHYFVTVILLCQNMRQNSVKAEDRAFGVALQNMRYGACTAADIRLLKSRISNIGKDRPHIGDPRFRNVAIITGRNVARDAINEVSCERFARERGLTLTNFMSRDTWGSGKLADSLRQTLRDAEHTYEPTRNSNCISRAMQLRLWDLPPADTDNLAGRLRLCAGMPVLLKRNVATELGATNGSEAIVVGWNEDENTYGDKYLNTLFVRLVKPTHRIHLKGLPENVIPVVASTIRIDCRMPHGKSVPVVRRQVEVLPDFSMTDFNSQGHTRPWNPVDLSQCYTQQSIYTALSRGTSLEGTLILSDFDDRRIRRGLSKDLLREFRELEILNDCTQLRFANSLPFDPTNMSRGTVIRCYQHWKGLFYVPHGVPQPLNWSTAPPTELYAPPAAEEWHIIQRKKDDSQPHAVQSTSESFPIENPLKRRLSGSTDRSEHNKRARMRTDVAPAADREPIDEPHVSLVPVGLRWDATHWSCSYDVMFSILFNCIYLCHTDILTGPHNSSTILTALSNGVHHVLAGNLAFEQVRDAVRSLLYQAEPAHYPYGPVCADVDRLAETLFKTDNAYATRYALCTNCGSQLQCSQFGYDNPIFFPSCSRLVTETTSYITEDQLLHAKFRDIDLPSHCGHCGAHHGLLTCIDVIQPPLFLFFAFQSGDVCLSRLQLCGTMLLIANSGCYRWNVRGLIYLGGEHFTCRFVDDDKTVWYHDGMLSGKRPATSHDNISVNTGHMNIFDLSPIRHKSIPYTPSDRRRRRQRWTLTLPQHPQQWYHARIINSPSRKILLIARYCPVVSWLSHGDMTAVVAQRLLLRLYLSGLLTCRAPGPTPCVPTHRPWFDIIHNTSQTQTVRDALTTLIRGRCRHRLRQETRSASLRGASEAVVLGHASRPKIVVRA</sequence>
<protein>
    <submittedName>
        <fullName evidence="1">Uncharacterized protein</fullName>
    </submittedName>
</protein>
<comment type="caution">
    <text evidence="1">The sequence shown here is derived from an EMBL/GenBank/DDBJ whole genome shotgun (WGS) entry which is preliminary data.</text>
</comment>